<dbReference type="InterPro" id="IPR036452">
    <property type="entry name" value="Ribo_hydro-like"/>
</dbReference>
<dbReference type="Proteomes" id="UP000549971">
    <property type="component" value="Unassembled WGS sequence"/>
</dbReference>
<dbReference type="PANTHER" id="PTHR12304:SF4">
    <property type="entry name" value="URIDINE NUCLEOSIDASE"/>
    <property type="match status" value="1"/>
</dbReference>
<evidence type="ECO:0000313" key="5">
    <source>
        <dbReference type="Proteomes" id="UP000549971"/>
    </source>
</evidence>
<dbReference type="InterPro" id="IPR001910">
    <property type="entry name" value="Inosine/uridine_hydrolase_dom"/>
</dbReference>
<keyword evidence="2" id="KW-0326">Glycosidase</keyword>
<dbReference type="EMBL" id="JACHMY010000001">
    <property type="protein sequence ID" value="MBB5835423.1"/>
    <property type="molecule type" value="Genomic_DNA"/>
</dbReference>
<dbReference type="Pfam" id="PF01156">
    <property type="entry name" value="IU_nuc_hydro"/>
    <property type="match status" value="1"/>
</dbReference>
<dbReference type="GO" id="GO:0005829">
    <property type="term" value="C:cytosol"/>
    <property type="evidence" value="ECO:0007669"/>
    <property type="project" value="TreeGrafter"/>
</dbReference>
<dbReference type="RefSeq" id="WP_184795077.1">
    <property type="nucleotide sequence ID" value="NZ_JACHMY010000001.1"/>
</dbReference>
<reference evidence="4 5" key="1">
    <citation type="submission" date="2020-08" db="EMBL/GenBank/DDBJ databases">
        <title>Sequencing the genomes of 1000 actinobacteria strains.</title>
        <authorList>
            <person name="Klenk H.-P."/>
        </authorList>
    </citation>
    <scope>NUCLEOTIDE SEQUENCE [LARGE SCALE GENOMIC DNA]</scope>
    <source>
        <strain evidence="4 5">DSM 28967</strain>
    </source>
</reference>
<dbReference type="GO" id="GO:0008477">
    <property type="term" value="F:purine nucleosidase activity"/>
    <property type="evidence" value="ECO:0007669"/>
    <property type="project" value="TreeGrafter"/>
</dbReference>
<keyword evidence="5" id="KW-1185">Reference proteome</keyword>
<evidence type="ECO:0000259" key="3">
    <source>
        <dbReference type="Pfam" id="PF01156"/>
    </source>
</evidence>
<evidence type="ECO:0000256" key="1">
    <source>
        <dbReference type="ARBA" id="ARBA00022801"/>
    </source>
</evidence>
<proteinExistence type="predicted"/>
<dbReference type="PANTHER" id="PTHR12304">
    <property type="entry name" value="INOSINE-URIDINE PREFERRING NUCLEOSIDE HYDROLASE"/>
    <property type="match status" value="1"/>
</dbReference>
<keyword evidence="1 4" id="KW-0378">Hydrolase</keyword>
<dbReference type="InterPro" id="IPR023186">
    <property type="entry name" value="IUNH"/>
</dbReference>
<feature type="domain" description="Inosine/uridine-preferring nucleoside hydrolase" evidence="3">
    <location>
        <begin position="56"/>
        <end position="288"/>
    </location>
</feature>
<evidence type="ECO:0000256" key="2">
    <source>
        <dbReference type="ARBA" id="ARBA00023295"/>
    </source>
</evidence>
<dbReference type="SUPFAM" id="SSF53590">
    <property type="entry name" value="Nucleoside hydrolase"/>
    <property type="match status" value="1"/>
</dbReference>
<dbReference type="GO" id="GO:0006152">
    <property type="term" value="P:purine nucleoside catabolic process"/>
    <property type="evidence" value="ECO:0007669"/>
    <property type="project" value="TreeGrafter"/>
</dbReference>
<organism evidence="4 5">
    <name type="scientific">Kribbella italica</name>
    <dbReference type="NCBI Taxonomy" id="1540520"/>
    <lineage>
        <taxon>Bacteria</taxon>
        <taxon>Bacillati</taxon>
        <taxon>Actinomycetota</taxon>
        <taxon>Actinomycetes</taxon>
        <taxon>Propionibacteriales</taxon>
        <taxon>Kribbellaceae</taxon>
        <taxon>Kribbella</taxon>
    </lineage>
</organism>
<evidence type="ECO:0000313" key="4">
    <source>
        <dbReference type="EMBL" id="MBB5835423.1"/>
    </source>
</evidence>
<name>A0A7W9J5T6_9ACTN</name>
<dbReference type="AlphaFoldDB" id="A0A7W9J5T6"/>
<accession>A0A7W9J5T6</accession>
<comment type="caution">
    <text evidence="4">The sequence shown here is derived from an EMBL/GenBank/DDBJ whole genome shotgun (WGS) entry which is preliminary data.</text>
</comment>
<dbReference type="Gene3D" id="3.90.245.10">
    <property type="entry name" value="Ribonucleoside hydrolase-like"/>
    <property type="match status" value="1"/>
</dbReference>
<gene>
    <name evidence="4" type="ORF">HDA39_002157</name>
</gene>
<protein>
    <submittedName>
        <fullName evidence="4">Inosine-uridine nucleoside N-ribohydrolase</fullName>
    </submittedName>
</protein>
<sequence length="334" mass="36305">MGEGRDQERDPGQDEDPIQEWLAMVGTDEILFEGEEDSFGGPPPSLGPHPVAFAPMIVDTDAGGDPDDSVAIVAAARSVPELALVVTSDEYGGERARFVRHLLDLAGRPEVPVVAGAELQDDPLYFVDGLFPQDVPKQSEDLLGAVETVCASTPGPVRWVGMGPLSNLAALQEARPELVAKMVVTQMGGAVNYRDPSRAEHNFRMDPAAVTRMLPVLELSVPTFVVSEVTFNPAMEILPASPIYRKWTEAGSPPWAPVLRAHLDRWMQRYPASMQHDSLTLAAAVLWPGVRFVRERVALDPLARMTVDAEGIEIALSIGADYESFMGWLEARVT</sequence>